<dbReference type="Gene3D" id="1.20.1280.50">
    <property type="match status" value="1"/>
</dbReference>
<dbReference type="InterPro" id="IPR055357">
    <property type="entry name" value="LRR_At1g61320_AtMIF1"/>
</dbReference>
<proteinExistence type="predicted"/>
<protein>
    <recommendedName>
        <fullName evidence="1">F-box domain-containing protein</fullName>
    </recommendedName>
</protein>
<dbReference type="InterPro" id="IPR001810">
    <property type="entry name" value="F-box_dom"/>
</dbReference>
<dbReference type="InterPro" id="IPR036047">
    <property type="entry name" value="F-box-like_dom_sf"/>
</dbReference>
<dbReference type="SUPFAM" id="SSF81383">
    <property type="entry name" value="F-box domain"/>
    <property type="match status" value="1"/>
</dbReference>
<dbReference type="InterPro" id="IPR050232">
    <property type="entry name" value="FBL13/AtMIF1-like"/>
</dbReference>
<organism evidence="2 3">
    <name type="scientific">Kalanchoe fedtschenkoi</name>
    <name type="common">Lavender scallops</name>
    <name type="synonym">South American air plant</name>
    <dbReference type="NCBI Taxonomy" id="63787"/>
    <lineage>
        <taxon>Eukaryota</taxon>
        <taxon>Viridiplantae</taxon>
        <taxon>Streptophyta</taxon>
        <taxon>Embryophyta</taxon>
        <taxon>Tracheophyta</taxon>
        <taxon>Spermatophyta</taxon>
        <taxon>Magnoliopsida</taxon>
        <taxon>eudicotyledons</taxon>
        <taxon>Gunneridae</taxon>
        <taxon>Pentapetalae</taxon>
        <taxon>Saxifragales</taxon>
        <taxon>Crassulaceae</taxon>
        <taxon>Kalanchoe</taxon>
    </lineage>
</organism>
<dbReference type="PANTHER" id="PTHR31900">
    <property type="entry name" value="F-BOX/RNI SUPERFAMILY PROTEIN-RELATED"/>
    <property type="match status" value="1"/>
</dbReference>
<accession>A0A7N0UNZ3</accession>
<dbReference type="AlphaFoldDB" id="A0A7N0UNZ3"/>
<dbReference type="PANTHER" id="PTHR31900:SF27">
    <property type="entry name" value="FBD DOMAIN-CONTAINING PROTEIN"/>
    <property type="match status" value="1"/>
</dbReference>
<dbReference type="EnsemblPlants" id="Kaladp0079s0126.1.v1.1">
    <property type="protein sequence ID" value="Kaladp0079s0126.1.v1.1"/>
    <property type="gene ID" value="Kaladp0079s0126.v1.1"/>
</dbReference>
<dbReference type="Pfam" id="PF00646">
    <property type="entry name" value="F-box"/>
    <property type="match status" value="1"/>
</dbReference>
<evidence type="ECO:0000313" key="2">
    <source>
        <dbReference type="EnsemblPlants" id="Kaladp0079s0126.1.v1.1"/>
    </source>
</evidence>
<dbReference type="InterPro" id="IPR032675">
    <property type="entry name" value="LRR_dom_sf"/>
</dbReference>
<keyword evidence="3" id="KW-1185">Reference proteome</keyword>
<dbReference type="PROSITE" id="PS50181">
    <property type="entry name" value="FBOX"/>
    <property type="match status" value="1"/>
</dbReference>
<dbReference type="OMA" id="FNENFFV"/>
<sequence>MSVRSLDSLPDELLINIISRLPYKEAVGTSVLSRRWIDNWRFSTNIELNQCFFTNKTPALHPILAFSQFIIKFIQTHQCRKISTFNLTVDKFIMPLKPLLLECVRFCVVREVKHLTVDLTQPLWSLQWSTARTRPLIDMPSQFYKKCSAFESLKLFAVKISVPHCRNFAALRSLSLGWIQLDDLDIKHLVAESPVLEELRLTRCWGFNVVFRSISLKTLAVLKCDLKEDVVRITTPNLRVFVYSGMFGVLELNGVVDNLEEAYIDYDLEERFENIADSIYEQFMQFQNVKVLQVCSFVLQILPHGFEHRFQPFFNLKHLILKTPFSMNDFYGFSFFLKSCEFMEMLTIDISDRPLLKDYEPPAVLNPDTFWNSEHPITTSCLKNSLKMMEVKGFSGARLQVQFLQYIMCFGKTLKNIILWKSKADDIEAMEAYRHLLNLAKPSLKLHIYDRL</sequence>
<dbReference type="Pfam" id="PF23622">
    <property type="entry name" value="LRR_At1g61320_AtMIF1"/>
    <property type="match status" value="1"/>
</dbReference>
<dbReference type="Gramene" id="Kaladp0079s0126.1.v1.1">
    <property type="protein sequence ID" value="Kaladp0079s0126.1.v1.1"/>
    <property type="gene ID" value="Kaladp0079s0126.v1.1"/>
</dbReference>
<feature type="domain" description="F-box" evidence="1">
    <location>
        <begin position="3"/>
        <end position="36"/>
    </location>
</feature>
<name>A0A7N0UNZ3_KALFE</name>
<dbReference type="SUPFAM" id="SSF52047">
    <property type="entry name" value="RNI-like"/>
    <property type="match status" value="1"/>
</dbReference>
<dbReference type="Proteomes" id="UP000594263">
    <property type="component" value="Unplaced"/>
</dbReference>
<evidence type="ECO:0000259" key="1">
    <source>
        <dbReference type="PROSITE" id="PS50181"/>
    </source>
</evidence>
<dbReference type="Gene3D" id="3.80.10.10">
    <property type="entry name" value="Ribonuclease Inhibitor"/>
    <property type="match status" value="1"/>
</dbReference>
<reference evidence="2" key="1">
    <citation type="submission" date="2021-01" db="UniProtKB">
        <authorList>
            <consortium name="EnsemblPlants"/>
        </authorList>
    </citation>
    <scope>IDENTIFICATION</scope>
</reference>
<evidence type="ECO:0000313" key="3">
    <source>
        <dbReference type="Proteomes" id="UP000594263"/>
    </source>
</evidence>